<protein>
    <recommendedName>
        <fullName evidence="5">Peptidase M14 domain-containing protein</fullName>
    </recommendedName>
</protein>
<evidence type="ECO:0000313" key="6">
    <source>
        <dbReference type="EMBL" id="WNZ22415.1"/>
    </source>
</evidence>
<dbReference type="GO" id="GO:0008270">
    <property type="term" value="F:zinc ion binding"/>
    <property type="evidence" value="ECO:0007669"/>
    <property type="project" value="InterPro"/>
</dbReference>
<dbReference type="InterPro" id="IPR011049">
    <property type="entry name" value="Serralysin-like_metalloprot_C"/>
</dbReference>
<evidence type="ECO:0000256" key="2">
    <source>
        <dbReference type="ARBA" id="ARBA00005988"/>
    </source>
</evidence>
<gene>
    <name evidence="6" type="ORF">HJG54_05770</name>
</gene>
<accession>A0AA96WD87</accession>
<evidence type="ECO:0000256" key="1">
    <source>
        <dbReference type="ARBA" id="ARBA00001947"/>
    </source>
</evidence>
<evidence type="ECO:0000256" key="3">
    <source>
        <dbReference type="PROSITE-ProRule" id="PRU01379"/>
    </source>
</evidence>
<dbReference type="GO" id="GO:0005615">
    <property type="term" value="C:extracellular space"/>
    <property type="evidence" value="ECO:0007669"/>
    <property type="project" value="TreeGrafter"/>
</dbReference>
<dbReference type="PROSITE" id="PS52035">
    <property type="entry name" value="PEPTIDASE_M14"/>
    <property type="match status" value="1"/>
</dbReference>
<dbReference type="Pfam" id="PF00353">
    <property type="entry name" value="HemolysinCabind"/>
    <property type="match status" value="2"/>
</dbReference>
<reference evidence="6" key="1">
    <citation type="submission" date="2020-05" db="EMBL/GenBank/DDBJ databases">
        <authorList>
            <person name="Zhu T."/>
            <person name="Keshari N."/>
            <person name="Lu X."/>
        </authorList>
    </citation>
    <scope>NUCLEOTIDE SEQUENCE</scope>
    <source>
        <strain evidence="6">NK1-12</strain>
    </source>
</reference>
<feature type="domain" description="Peptidase M14" evidence="5">
    <location>
        <begin position="71"/>
        <end position="390"/>
    </location>
</feature>
<dbReference type="SUPFAM" id="SSF51120">
    <property type="entry name" value="beta-Roll"/>
    <property type="match status" value="1"/>
</dbReference>
<dbReference type="InterPro" id="IPR018511">
    <property type="entry name" value="Hemolysin-typ_Ca-bd_CS"/>
</dbReference>
<sequence length="703" mass="73316">MSDLSNLSSDVLFDSRSDLPSDLPSDSSNPASPASPLRVSSDQPTLASSSETGSTIAGSTIAGSTIAKFDSYRTVEATYASLAQLAADNPALATWVDIGDSYNKVSNNEAPGYDIFALQLGQPAADQPKPVFLLQAAIHGQDYVSTELATRFAEFLVASYGVAPEATWLLDYFDIRIVPIVNPDGRKLAEAGNPWQKNANPTVPDGQSPAPFPDYGVNLDRNFNLQWGKVANGASLDPASPVYQGSAAFSEPESLALRNYLFKSFGGDESDDQPGVFINLQGSGNQILYPYNWKSAPAADQEELRNLGLKLSSFTAGSNSNGTGTNPTPSAYEVRQGSSQGVASGTAIDWVYQILGAASYTISAGTKAFETSAVFESEIVPKLLPALAYAVKAAASPYELPLGPDVRSLSLASGQAIVGITNSVNLSATIDSSRSADLPLPIVAGARYSIDAPSWVPEALLFDMLPKSGDLDSPVETLEAAVNTSNLAPGRRTIFVEGLDEDGNYGVPAAIFLDVLLPPENANVLRGTEANDILTPTALFNFVALGQGGDDRIQTLAGTDLILAGPGNDTVSAGEGDDRVYGGVGNDQLTGGGANDQLYGEAGADRVFGGEGDDLLWGGAGDDQLTGGAGQDTFALVYNEGSDKILDFAVGVDKLGLVGTLKFNQLSIRQAGEVTQIQYGRVTLAELTGVTADALTAADFVSI</sequence>
<dbReference type="Pfam" id="PF00246">
    <property type="entry name" value="Peptidase_M14"/>
    <property type="match status" value="1"/>
</dbReference>
<comment type="similarity">
    <text evidence="2 3">Belongs to the peptidase M14 family.</text>
</comment>
<feature type="compositionally biased region" description="Polar residues" evidence="4">
    <location>
        <begin position="40"/>
        <end position="54"/>
    </location>
</feature>
<proteinExistence type="inferred from homology"/>
<dbReference type="RefSeq" id="WP_316433861.1">
    <property type="nucleotide sequence ID" value="NZ_CP053586.1"/>
</dbReference>
<dbReference type="AlphaFoldDB" id="A0AA96WD87"/>
<dbReference type="SUPFAM" id="SSF53187">
    <property type="entry name" value="Zn-dependent exopeptidases"/>
    <property type="match status" value="1"/>
</dbReference>
<name>A0AA96WD87_9CYAN</name>
<dbReference type="GO" id="GO:0006508">
    <property type="term" value="P:proteolysis"/>
    <property type="evidence" value="ECO:0007669"/>
    <property type="project" value="InterPro"/>
</dbReference>
<dbReference type="GO" id="GO:0005509">
    <property type="term" value="F:calcium ion binding"/>
    <property type="evidence" value="ECO:0007669"/>
    <property type="project" value="InterPro"/>
</dbReference>
<dbReference type="Gene3D" id="3.40.630.10">
    <property type="entry name" value="Zn peptidases"/>
    <property type="match status" value="1"/>
</dbReference>
<organism evidence="6">
    <name type="scientific">Leptolyngbya sp. NK1-12</name>
    <dbReference type="NCBI Taxonomy" id="2547451"/>
    <lineage>
        <taxon>Bacteria</taxon>
        <taxon>Bacillati</taxon>
        <taxon>Cyanobacteriota</taxon>
        <taxon>Cyanophyceae</taxon>
        <taxon>Leptolyngbyales</taxon>
        <taxon>Leptolyngbyaceae</taxon>
        <taxon>Leptolyngbya group</taxon>
        <taxon>Leptolyngbya</taxon>
    </lineage>
</organism>
<dbReference type="Gene3D" id="2.150.10.10">
    <property type="entry name" value="Serralysin-like metalloprotease, C-terminal"/>
    <property type="match status" value="2"/>
</dbReference>
<feature type="region of interest" description="Disordered" evidence="4">
    <location>
        <begin position="191"/>
        <end position="210"/>
    </location>
</feature>
<evidence type="ECO:0000256" key="4">
    <source>
        <dbReference type="SAM" id="MobiDB-lite"/>
    </source>
</evidence>
<comment type="cofactor">
    <cofactor evidence="1">
        <name>Zn(2+)</name>
        <dbReference type="ChEBI" id="CHEBI:29105"/>
    </cofactor>
</comment>
<dbReference type="InterPro" id="IPR001343">
    <property type="entry name" value="Hemolysn_Ca-bd"/>
</dbReference>
<dbReference type="EMBL" id="CP053586">
    <property type="protein sequence ID" value="WNZ22415.1"/>
    <property type="molecule type" value="Genomic_DNA"/>
</dbReference>
<evidence type="ECO:0000259" key="5">
    <source>
        <dbReference type="PROSITE" id="PS52035"/>
    </source>
</evidence>
<feature type="region of interest" description="Disordered" evidence="4">
    <location>
        <begin position="1"/>
        <end position="54"/>
    </location>
</feature>
<dbReference type="GO" id="GO:0004181">
    <property type="term" value="F:metallocarboxypeptidase activity"/>
    <property type="evidence" value="ECO:0007669"/>
    <property type="project" value="InterPro"/>
</dbReference>
<dbReference type="PROSITE" id="PS00330">
    <property type="entry name" value="HEMOLYSIN_CALCIUM"/>
    <property type="match status" value="1"/>
</dbReference>
<dbReference type="SMART" id="SM00631">
    <property type="entry name" value="Zn_pept"/>
    <property type="match status" value="1"/>
</dbReference>
<dbReference type="PANTHER" id="PTHR11705:SF119">
    <property type="entry name" value="OS02G0119300 PROTEIN"/>
    <property type="match status" value="1"/>
</dbReference>
<comment type="caution">
    <text evidence="3">Lacks conserved residue(s) required for the propagation of feature annotation.</text>
</comment>
<feature type="compositionally biased region" description="Low complexity" evidence="4">
    <location>
        <begin position="20"/>
        <end position="38"/>
    </location>
</feature>
<dbReference type="PRINTS" id="PR00313">
    <property type="entry name" value="CABNDNGRPT"/>
</dbReference>
<dbReference type="InterPro" id="IPR000834">
    <property type="entry name" value="Peptidase_M14"/>
</dbReference>
<dbReference type="PANTHER" id="PTHR11705">
    <property type="entry name" value="PROTEASE FAMILY M14 CARBOXYPEPTIDASE A,B"/>
    <property type="match status" value="1"/>
</dbReference>